<dbReference type="EMBL" id="JBIYXZ010002084">
    <property type="protein sequence ID" value="KAL3047767.1"/>
    <property type="molecule type" value="Genomic_DNA"/>
</dbReference>
<protein>
    <submittedName>
        <fullName evidence="1">Uncharacterized protein</fullName>
    </submittedName>
</protein>
<accession>A0ABD2G1T9</accession>
<name>A0ABD2G1T9_PAGBO</name>
<gene>
    <name evidence="1" type="ORF">OYC64_021860</name>
</gene>
<dbReference type="Proteomes" id="UP001619887">
    <property type="component" value="Unassembled WGS sequence"/>
</dbReference>
<sequence>MLQMFYDLVVSSVIFFAVVCWGSGVKTADANRLNKLIRRAGSVLGVDQESLAVVSERRMLRKLLGILDNGSHPLHATLVSYRNNFSHRLRSPMTTTQRHRTSFLPVAIKLFNSSPLSKGN</sequence>
<reference evidence="1 2" key="2">
    <citation type="journal article" date="2024" name="G3 (Bethesda)">
        <title>The genome of the cryopelagic Antarctic bald notothen, Trematomus borchgrevinki.</title>
        <authorList>
            <person name="Rayamajhi N."/>
            <person name="Rivera-Colon A.G."/>
            <person name="Minhas B.F."/>
            <person name="Cheng C.C."/>
            <person name="Catchen J.M."/>
        </authorList>
    </citation>
    <scope>NUCLEOTIDE SEQUENCE [LARGE SCALE GENOMIC DNA]</scope>
    <source>
        <strain evidence="1">AGRC-2024</strain>
    </source>
</reference>
<evidence type="ECO:0000313" key="1">
    <source>
        <dbReference type="EMBL" id="KAL3047767.1"/>
    </source>
</evidence>
<reference evidence="1 2" key="1">
    <citation type="journal article" date="2022" name="G3 (Bethesda)">
        <title>Evaluating Illumina-, Nanopore-, and PacBio-based genome assembly strategies with the bald notothen, Trematomus borchgrevinki.</title>
        <authorList>
            <person name="Rayamajhi N."/>
            <person name="Cheng C.C."/>
            <person name="Catchen J.M."/>
        </authorList>
    </citation>
    <scope>NUCLEOTIDE SEQUENCE [LARGE SCALE GENOMIC DNA]</scope>
    <source>
        <strain evidence="1">AGRC-2024</strain>
    </source>
</reference>
<comment type="caution">
    <text evidence="1">The sequence shown here is derived from an EMBL/GenBank/DDBJ whole genome shotgun (WGS) entry which is preliminary data.</text>
</comment>
<organism evidence="1 2">
    <name type="scientific">Pagothenia borchgrevinki</name>
    <name type="common">Bald rockcod</name>
    <name type="synonym">Trematomus borchgrevinki</name>
    <dbReference type="NCBI Taxonomy" id="8213"/>
    <lineage>
        <taxon>Eukaryota</taxon>
        <taxon>Metazoa</taxon>
        <taxon>Chordata</taxon>
        <taxon>Craniata</taxon>
        <taxon>Vertebrata</taxon>
        <taxon>Euteleostomi</taxon>
        <taxon>Actinopterygii</taxon>
        <taxon>Neopterygii</taxon>
        <taxon>Teleostei</taxon>
        <taxon>Neoteleostei</taxon>
        <taxon>Acanthomorphata</taxon>
        <taxon>Eupercaria</taxon>
        <taxon>Perciformes</taxon>
        <taxon>Notothenioidei</taxon>
        <taxon>Nototheniidae</taxon>
        <taxon>Pagothenia</taxon>
    </lineage>
</organism>
<keyword evidence="2" id="KW-1185">Reference proteome</keyword>
<dbReference type="AlphaFoldDB" id="A0ABD2G1T9"/>
<proteinExistence type="predicted"/>
<evidence type="ECO:0000313" key="2">
    <source>
        <dbReference type="Proteomes" id="UP001619887"/>
    </source>
</evidence>